<dbReference type="AlphaFoldDB" id="A0AAV5AN25"/>
<sequence>MSIPESERPIFEFGNEECQMDALNWVIIIFTIITTSVTWWLLQSPTLFKKGFRYFMHDIAWECLRLHSPGWVAGSALHKQDRKYWVMAYYTGINKEPTWFDTTKNVVIDFLVIISTISSVYKLCKAELSSQSLSHLGGLNGALPAYPSLPAAVYGLWISLAARTQLRVWIVVTIGFVIMSAVIAGIATSIALTDQSGDNIWIAPTIFAIYMAFPFFLLHHKLLLVCMLLSILTRLGPLIGGALTTPPYPPFCVVRGWGLAGPVLGLGIIGFLLALNGIFLRPRAEEDIVGESIGTSSFRAKTREDWDSRFISKVKRTRYW</sequence>
<reference evidence="2" key="1">
    <citation type="submission" date="2021-10" db="EMBL/GenBank/DDBJ databases">
        <title>De novo Genome Assembly of Clathrus columnatus (Basidiomycota, Fungi) Using Illumina and Nanopore Sequence Data.</title>
        <authorList>
            <person name="Ogiso-Tanaka E."/>
            <person name="Itagaki H."/>
            <person name="Hosoya T."/>
            <person name="Hosaka K."/>
        </authorList>
    </citation>
    <scope>NUCLEOTIDE SEQUENCE</scope>
    <source>
        <strain evidence="2">MO-923</strain>
    </source>
</reference>
<feature type="transmembrane region" description="Helical" evidence="1">
    <location>
        <begin position="22"/>
        <end position="42"/>
    </location>
</feature>
<name>A0AAV5AN25_9AGAM</name>
<feature type="transmembrane region" description="Helical" evidence="1">
    <location>
        <begin position="199"/>
        <end position="217"/>
    </location>
</feature>
<dbReference type="Proteomes" id="UP001050691">
    <property type="component" value="Unassembled WGS sequence"/>
</dbReference>
<keyword evidence="3" id="KW-1185">Reference proteome</keyword>
<feature type="transmembrane region" description="Helical" evidence="1">
    <location>
        <begin position="222"/>
        <end position="244"/>
    </location>
</feature>
<protein>
    <submittedName>
        <fullName evidence="2">Uncharacterized protein</fullName>
    </submittedName>
</protein>
<feature type="transmembrane region" description="Helical" evidence="1">
    <location>
        <begin position="256"/>
        <end position="275"/>
    </location>
</feature>
<feature type="transmembrane region" description="Helical" evidence="1">
    <location>
        <begin position="169"/>
        <end position="193"/>
    </location>
</feature>
<evidence type="ECO:0000313" key="2">
    <source>
        <dbReference type="EMBL" id="GJJ14083.1"/>
    </source>
</evidence>
<keyword evidence="1" id="KW-0812">Transmembrane</keyword>
<keyword evidence="1" id="KW-0472">Membrane</keyword>
<proteinExistence type="predicted"/>
<evidence type="ECO:0000313" key="3">
    <source>
        <dbReference type="Proteomes" id="UP001050691"/>
    </source>
</evidence>
<evidence type="ECO:0000256" key="1">
    <source>
        <dbReference type="SAM" id="Phobius"/>
    </source>
</evidence>
<gene>
    <name evidence="2" type="ORF">Clacol_008340</name>
</gene>
<accession>A0AAV5AN25</accession>
<feature type="transmembrane region" description="Helical" evidence="1">
    <location>
        <begin position="143"/>
        <end position="162"/>
    </location>
</feature>
<dbReference type="EMBL" id="BPWL01000009">
    <property type="protein sequence ID" value="GJJ14083.1"/>
    <property type="molecule type" value="Genomic_DNA"/>
</dbReference>
<keyword evidence="1" id="KW-1133">Transmembrane helix</keyword>
<comment type="caution">
    <text evidence="2">The sequence shown here is derived from an EMBL/GenBank/DDBJ whole genome shotgun (WGS) entry which is preliminary data.</text>
</comment>
<organism evidence="2 3">
    <name type="scientific">Clathrus columnatus</name>
    <dbReference type="NCBI Taxonomy" id="1419009"/>
    <lineage>
        <taxon>Eukaryota</taxon>
        <taxon>Fungi</taxon>
        <taxon>Dikarya</taxon>
        <taxon>Basidiomycota</taxon>
        <taxon>Agaricomycotina</taxon>
        <taxon>Agaricomycetes</taxon>
        <taxon>Phallomycetidae</taxon>
        <taxon>Phallales</taxon>
        <taxon>Clathraceae</taxon>
        <taxon>Clathrus</taxon>
    </lineage>
</organism>